<name>A0A1H0VVP7_9CLOT</name>
<sequence length="283" mass="33648">MNGYHEKTVLEQDFPFRLFFNDGYVITPHHWHEDIEIIYLIEGDVKAGVNNELYNLKKDDILIIPPGGVHYFLKEMDYSERAVIQFRMSIYDTFLTGNKDRVAIKPMFNKCRFLSEGDEFYELMRNEIKSIIKEYEQKDNGYKIFLKARLYDLAGILMRYMPKDCEDINYDKQKERLGKLDNVMRYVEKNYSDKIVLDEIANVAGFSKFHFARFFKENTGMTFIDYLNSFRISMAEWTLINEDCSITEVSFKTGFNSIKTFNRVFKQLKGCTPMEYRKIVDKI</sequence>
<dbReference type="CDD" id="cd02208">
    <property type="entry name" value="cupin_RmlC-like"/>
    <property type="match status" value="1"/>
</dbReference>
<evidence type="ECO:0000256" key="3">
    <source>
        <dbReference type="ARBA" id="ARBA00023163"/>
    </source>
</evidence>
<dbReference type="PRINTS" id="PR00032">
    <property type="entry name" value="HTHARAC"/>
</dbReference>
<dbReference type="Pfam" id="PF12833">
    <property type="entry name" value="HTH_18"/>
    <property type="match status" value="1"/>
</dbReference>
<dbReference type="SMART" id="SM00342">
    <property type="entry name" value="HTH_ARAC"/>
    <property type="match status" value="1"/>
</dbReference>
<evidence type="ECO:0000259" key="4">
    <source>
        <dbReference type="PROSITE" id="PS01124"/>
    </source>
</evidence>
<evidence type="ECO:0000313" key="5">
    <source>
        <dbReference type="EMBL" id="SDP82288.1"/>
    </source>
</evidence>
<dbReference type="Gene3D" id="2.60.120.10">
    <property type="entry name" value="Jelly Rolls"/>
    <property type="match status" value="1"/>
</dbReference>
<dbReference type="InterPro" id="IPR037923">
    <property type="entry name" value="HTH-like"/>
</dbReference>
<dbReference type="InterPro" id="IPR009057">
    <property type="entry name" value="Homeodomain-like_sf"/>
</dbReference>
<dbReference type="AlphaFoldDB" id="A0A1H0VVP7"/>
<dbReference type="SUPFAM" id="SSF46689">
    <property type="entry name" value="Homeodomain-like"/>
    <property type="match status" value="2"/>
</dbReference>
<dbReference type="InterPro" id="IPR003313">
    <property type="entry name" value="AraC-bd"/>
</dbReference>
<dbReference type="GO" id="GO:0003700">
    <property type="term" value="F:DNA-binding transcription factor activity"/>
    <property type="evidence" value="ECO:0007669"/>
    <property type="project" value="InterPro"/>
</dbReference>
<protein>
    <submittedName>
        <fullName evidence="5">AraC-type DNA-binding protein</fullName>
    </submittedName>
</protein>
<dbReference type="RefSeq" id="WP_089973324.1">
    <property type="nucleotide sequence ID" value="NZ_FNJM01000020.1"/>
</dbReference>
<evidence type="ECO:0000256" key="2">
    <source>
        <dbReference type="ARBA" id="ARBA00023125"/>
    </source>
</evidence>
<dbReference type="InterPro" id="IPR014710">
    <property type="entry name" value="RmlC-like_jellyroll"/>
</dbReference>
<dbReference type="InterPro" id="IPR020449">
    <property type="entry name" value="Tscrpt_reg_AraC-type_HTH"/>
</dbReference>
<accession>A0A1H0VVP7</accession>
<dbReference type="Pfam" id="PF02311">
    <property type="entry name" value="AraC_binding"/>
    <property type="match status" value="1"/>
</dbReference>
<organism evidence="5 6">
    <name type="scientific">Clostridium gasigenes</name>
    <dbReference type="NCBI Taxonomy" id="94869"/>
    <lineage>
        <taxon>Bacteria</taxon>
        <taxon>Bacillati</taxon>
        <taxon>Bacillota</taxon>
        <taxon>Clostridia</taxon>
        <taxon>Eubacteriales</taxon>
        <taxon>Clostridiaceae</taxon>
        <taxon>Clostridium</taxon>
    </lineage>
</organism>
<keyword evidence="6" id="KW-1185">Reference proteome</keyword>
<dbReference type="STRING" id="94869.SAMN04488529_12015"/>
<dbReference type="PROSITE" id="PS01124">
    <property type="entry name" value="HTH_ARAC_FAMILY_2"/>
    <property type="match status" value="1"/>
</dbReference>
<feature type="domain" description="HTH araC/xylS-type" evidence="4">
    <location>
        <begin position="181"/>
        <end position="279"/>
    </location>
</feature>
<evidence type="ECO:0000313" key="6">
    <source>
        <dbReference type="Proteomes" id="UP000198597"/>
    </source>
</evidence>
<reference evidence="5 6" key="1">
    <citation type="submission" date="2016-10" db="EMBL/GenBank/DDBJ databases">
        <authorList>
            <person name="de Groot N.N."/>
        </authorList>
    </citation>
    <scope>NUCLEOTIDE SEQUENCE [LARGE SCALE GENOMIC DNA]</scope>
    <source>
        <strain evidence="5 6">DSM 12272</strain>
    </source>
</reference>
<dbReference type="OrthoDB" id="253601at2"/>
<dbReference type="InterPro" id="IPR018060">
    <property type="entry name" value="HTH_AraC"/>
</dbReference>
<dbReference type="GO" id="GO:0043565">
    <property type="term" value="F:sequence-specific DNA binding"/>
    <property type="evidence" value="ECO:0007669"/>
    <property type="project" value="InterPro"/>
</dbReference>
<dbReference type="PANTHER" id="PTHR43280">
    <property type="entry name" value="ARAC-FAMILY TRANSCRIPTIONAL REGULATOR"/>
    <property type="match status" value="1"/>
</dbReference>
<proteinExistence type="predicted"/>
<dbReference type="PANTHER" id="PTHR43280:SF28">
    <property type="entry name" value="HTH-TYPE TRANSCRIPTIONAL ACTIVATOR RHAS"/>
    <property type="match status" value="1"/>
</dbReference>
<dbReference type="Proteomes" id="UP000198597">
    <property type="component" value="Unassembled WGS sequence"/>
</dbReference>
<keyword evidence="3" id="KW-0804">Transcription</keyword>
<dbReference type="EMBL" id="FNJM01000020">
    <property type="protein sequence ID" value="SDP82288.1"/>
    <property type="molecule type" value="Genomic_DNA"/>
</dbReference>
<gene>
    <name evidence="5" type="ORF">SAMN04488529_12015</name>
</gene>
<dbReference type="SUPFAM" id="SSF51215">
    <property type="entry name" value="Regulatory protein AraC"/>
    <property type="match status" value="1"/>
</dbReference>
<evidence type="ECO:0000256" key="1">
    <source>
        <dbReference type="ARBA" id="ARBA00023015"/>
    </source>
</evidence>
<dbReference type="Gene3D" id="1.10.10.60">
    <property type="entry name" value="Homeodomain-like"/>
    <property type="match status" value="2"/>
</dbReference>
<dbReference type="InterPro" id="IPR018062">
    <property type="entry name" value="HTH_AraC-typ_CS"/>
</dbReference>
<keyword evidence="2 5" id="KW-0238">DNA-binding</keyword>
<dbReference type="PROSITE" id="PS00041">
    <property type="entry name" value="HTH_ARAC_FAMILY_1"/>
    <property type="match status" value="1"/>
</dbReference>
<keyword evidence="1" id="KW-0805">Transcription regulation</keyword>